<evidence type="ECO:0000313" key="2">
    <source>
        <dbReference type="EMBL" id="MBL0423076.1"/>
    </source>
</evidence>
<sequence>MSMFEIERNSFGRLVLTLPDGTVHEGVCPVRAFPLAAPDEGLSLVSAEGREVAWVPQLGDLPAEGRALIEEELAGREFMPTVLRIEGVSSFSTPSTWEVVTDRGATRFVLKGEEDIRRLEGGALLIASAEGINYRIADRRALDRKSRGVLERFL</sequence>
<keyword evidence="3" id="KW-1185">Reference proteome</keyword>
<dbReference type="AlphaFoldDB" id="A0A936ZSV1"/>
<dbReference type="Proteomes" id="UP000613011">
    <property type="component" value="Unassembled WGS sequence"/>
</dbReference>
<proteinExistence type="predicted"/>
<gene>
    <name evidence="2" type="ORF">JI739_22250</name>
</gene>
<protein>
    <submittedName>
        <fullName evidence="2">DUF1854 domain-containing protein</fullName>
    </submittedName>
</protein>
<evidence type="ECO:0000259" key="1">
    <source>
        <dbReference type="Pfam" id="PF08909"/>
    </source>
</evidence>
<name>A0A936ZSV1_9BURK</name>
<dbReference type="RefSeq" id="WP_201686215.1">
    <property type="nucleotide sequence ID" value="NZ_JAEQNA010000011.1"/>
</dbReference>
<organism evidence="2 3">
    <name type="scientific">Ramlibacter aurantiacus</name>
    <dbReference type="NCBI Taxonomy" id="2801330"/>
    <lineage>
        <taxon>Bacteria</taxon>
        <taxon>Pseudomonadati</taxon>
        <taxon>Pseudomonadota</taxon>
        <taxon>Betaproteobacteria</taxon>
        <taxon>Burkholderiales</taxon>
        <taxon>Comamonadaceae</taxon>
        <taxon>Ramlibacter</taxon>
    </lineage>
</organism>
<reference evidence="2" key="1">
    <citation type="submission" date="2021-01" db="EMBL/GenBank/DDBJ databases">
        <title>Ramlibacter sp. strain AW1 16S ribosomal RNA gene Genome sequencing and assembly.</title>
        <authorList>
            <person name="Kang M."/>
        </authorList>
    </citation>
    <scope>NUCLEOTIDE SEQUENCE</scope>
    <source>
        <strain evidence="2">AW1</strain>
    </source>
</reference>
<dbReference type="Pfam" id="PF08909">
    <property type="entry name" value="DUF1854"/>
    <property type="match status" value="1"/>
</dbReference>
<comment type="caution">
    <text evidence="2">The sequence shown here is derived from an EMBL/GenBank/DDBJ whole genome shotgun (WGS) entry which is preliminary data.</text>
</comment>
<dbReference type="EMBL" id="JAEQNA010000011">
    <property type="protein sequence ID" value="MBL0423076.1"/>
    <property type="molecule type" value="Genomic_DNA"/>
</dbReference>
<evidence type="ECO:0000313" key="3">
    <source>
        <dbReference type="Proteomes" id="UP000613011"/>
    </source>
</evidence>
<dbReference type="InterPro" id="IPR015005">
    <property type="entry name" value="DUF1854"/>
</dbReference>
<feature type="domain" description="DUF1854" evidence="1">
    <location>
        <begin position="24"/>
        <end position="153"/>
    </location>
</feature>
<accession>A0A936ZSV1</accession>